<dbReference type="InterPro" id="IPR024704">
    <property type="entry name" value="SMC"/>
</dbReference>
<evidence type="ECO:0000313" key="13">
    <source>
        <dbReference type="Proteomes" id="UP000245699"/>
    </source>
</evidence>
<dbReference type="InterPro" id="IPR036277">
    <property type="entry name" value="SMC_hinge_sf"/>
</dbReference>
<keyword evidence="6 8" id="KW-0539">Nucleus</keyword>
<dbReference type="InterPro" id="IPR027417">
    <property type="entry name" value="P-loop_NTPase"/>
</dbReference>
<comment type="similarity">
    <text evidence="2">Belongs to the SMC family. SMC3 subfamily.</text>
</comment>
<dbReference type="FunFam" id="3.40.50.300:FF:000424">
    <property type="entry name" value="Structural maintenance of chromosomes 3"/>
    <property type="match status" value="1"/>
</dbReference>
<evidence type="ECO:0000256" key="3">
    <source>
        <dbReference type="ARBA" id="ARBA00022618"/>
    </source>
</evidence>
<evidence type="ECO:0000256" key="7">
    <source>
        <dbReference type="ARBA" id="ARBA00023306"/>
    </source>
</evidence>
<proteinExistence type="inferred from homology"/>
<dbReference type="GO" id="GO:0005524">
    <property type="term" value="F:ATP binding"/>
    <property type="evidence" value="ECO:0007669"/>
    <property type="project" value="InterPro"/>
</dbReference>
<dbReference type="Gene3D" id="3.30.70.1620">
    <property type="match status" value="1"/>
</dbReference>
<evidence type="ECO:0000313" key="12">
    <source>
        <dbReference type="EMBL" id="PVU90791.1"/>
    </source>
</evidence>
<feature type="coiled-coil region" evidence="9">
    <location>
        <begin position="179"/>
        <end position="217"/>
    </location>
</feature>
<keyword evidence="4" id="KW-0498">Mitosis</keyword>
<gene>
    <name evidence="12" type="ORF">BB559_004441</name>
</gene>
<feature type="region of interest" description="Disordered" evidence="10">
    <location>
        <begin position="1053"/>
        <end position="1096"/>
    </location>
</feature>
<keyword evidence="3" id="KW-0132">Cell division</keyword>
<feature type="coiled-coil region" evidence="9">
    <location>
        <begin position="246"/>
        <end position="280"/>
    </location>
</feature>
<dbReference type="Proteomes" id="UP000245699">
    <property type="component" value="Unassembled WGS sequence"/>
</dbReference>
<evidence type="ECO:0000256" key="6">
    <source>
        <dbReference type="ARBA" id="ARBA00023242"/>
    </source>
</evidence>
<dbReference type="GO" id="GO:0005694">
    <property type="term" value="C:chromosome"/>
    <property type="evidence" value="ECO:0007669"/>
    <property type="project" value="InterPro"/>
</dbReference>
<evidence type="ECO:0000256" key="8">
    <source>
        <dbReference type="PIRNR" id="PIRNR005719"/>
    </source>
</evidence>
<dbReference type="InterPro" id="IPR003395">
    <property type="entry name" value="RecF/RecN/SMC_N"/>
</dbReference>
<keyword evidence="7" id="KW-0131">Cell cycle</keyword>
<dbReference type="PANTHER" id="PTHR43977">
    <property type="entry name" value="STRUCTURAL MAINTENANCE OF CHROMOSOMES PROTEIN 3"/>
    <property type="match status" value="1"/>
</dbReference>
<protein>
    <recommendedName>
        <fullName evidence="8">Structural maintenance of chromosomes protein</fullName>
    </recommendedName>
</protein>
<dbReference type="SUPFAM" id="SSF75553">
    <property type="entry name" value="Smc hinge domain"/>
    <property type="match status" value="1"/>
</dbReference>
<keyword evidence="13" id="KW-1185">Reference proteome</keyword>
<evidence type="ECO:0000259" key="11">
    <source>
        <dbReference type="SMART" id="SM00968"/>
    </source>
</evidence>
<keyword evidence="5 9" id="KW-0175">Coiled coil</keyword>
<dbReference type="STRING" id="61424.A0A2T9YEM2"/>
<dbReference type="Gene3D" id="3.40.50.300">
    <property type="entry name" value="P-loop containing nucleotide triphosphate hydrolases"/>
    <property type="match status" value="2"/>
</dbReference>
<name>A0A2T9YEM2_9FUNG</name>
<evidence type="ECO:0000256" key="4">
    <source>
        <dbReference type="ARBA" id="ARBA00022776"/>
    </source>
</evidence>
<dbReference type="GO" id="GO:0016887">
    <property type="term" value="F:ATP hydrolysis activity"/>
    <property type="evidence" value="ECO:0007669"/>
    <property type="project" value="InterPro"/>
</dbReference>
<feature type="compositionally biased region" description="Basic and acidic residues" evidence="10">
    <location>
        <begin position="409"/>
        <end position="421"/>
    </location>
</feature>
<dbReference type="SUPFAM" id="SSF52540">
    <property type="entry name" value="P-loop containing nucleoside triphosphate hydrolases"/>
    <property type="match status" value="1"/>
</dbReference>
<dbReference type="GO" id="GO:0005634">
    <property type="term" value="C:nucleus"/>
    <property type="evidence" value="ECO:0007669"/>
    <property type="project" value="UniProtKB-SubCell"/>
</dbReference>
<feature type="coiled-coil region" evidence="9">
    <location>
        <begin position="673"/>
        <end position="777"/>
    </location>
</feature>
<dbReference type="CDD" id="cd03272">
    <property type="entry name" value="ABC_SMC3_euk"/>
    <property type="match status" value="1"/>
</dbReference>
<dbReference type="EMBL" id="MBFT01000462">
    <property type="protein sequence ID" value="PVU90791.1"/>
    <property type="molecule type" value="Genomic_DNA"/>
</dbReference>
<comment type="subcellular location">
    <subcellularLocation>
        <location evidence="1 8">Nucleus</location>
    </subcellularLocation>
</comment>
<feature type="domain" description="SMC hinge" evidence="11">
    <location>
        <begin position="522"/>
        <end position="634"/>
    </location>
</feature>
<dbReference type="Pfam" id="PF02463">
    <property type="entry name" value="SMC_N"/>
    <property type="match status" value="1"/>
</dbReference>
<feature type="coiled-coil region" evidence="9">
    <location>
        <begin position="464"/>
        <end position="495"/>
    </location>
</feature>
<sequence>MIIKQISIQGFKSYKDQVITEDFSPKHNVIVGRNGSGKSNFFAAVRFVLSDAYNSMGREERQALLYEGAGSAAMSAFVEIVFDNSDHRFPTGKDETIIRRTVGLKKDEFSLDRKSCTKVDISNLLESAGFSRSNPYYIVPQGRITSLAHAKDDERLELLKEVAGTRVYDSKKEESIKIVNDTNIKIEKIEESLEALNERLEELEKEQEDLRKFQELDKERRCLEYAIYSAEQNEITNQLEETMDDYQQSLAQTTGLEQELENVDNESQVLGAERDEKQKKYDAAMAERQYIVQDLESSVTQRIRLETIKSEKEKAYGGNQDIEEARKKLKKAQDQMKKTQSKLEEVEIQHKEAVTLEESKALQLKIVETKLQELYLKAGRSTQFKTTQERNSWIDEKIVSLSKKKEELEKKHASETTELNKLKRNLNGEDQNDNDFLQETEKTRKMLVKNREDSDKLFKNRNDLSDERKDLWRLEARLEAETKDLKSKYQEAERRLMLTMDRNTSSALQALPQIVKKLGISEDVYGPLYELFELDEDYRVAAESVSGASIFHVVVKDDYTASSIVDELKNQKSGRITFMPLSRLGMNVTKFPEADDAEPIINAMSFDEKYRPAIQQVFGKAIICPTLEIAAGYARNNGLTAVTFEGDRTDYTGVFSGGLSESRKSRLEIAFRLRKASQDNDEANNQLENSRSRIRELTNEINLINNNLQTLSYQEAELDDKLKELKSKAFQSKHSMIQMQSQADSYEKSLVEIMNEANSIQNEIQSLEKEKNMDLENELLPQEQEEMEQLPLQVITLQQELESVSKTRAEKESGKNQLQNLINELLEPRIQQLLANIEEFSKVSGFRSAEGYKINVDSELERLILAEEKARERLANLDENAFNHLDSVNKSLGLFESLKSKRDGVQRQLNTLLKSSESLLSRRQLLSQRLDECAANIRMLGVLPDEAFVKYVNAEHSELLQSLKTTNNKLRDYGHVNKKAVDQYNSFSRQRDDLFVRRDELNSSYDSIIKLISTLDQRKDEAIERTFKLVSKSFSEVFEKLVPAGQGRLIMQKGLSDDGNATVNQSQRRRQKRGGKQRSKTNTDDNDENGDGNDSSSINKYVGVSIKVSFNSKADEGIRIQQLSGGQKSLVSLALIFAIQRCDPAPFYLFDEIDANLDAVYRTAVANLIHSQSENCQFITTTFRPEMLNEADKFYGVTFSNKVSQISTITKESALTFVEQELVLKSPPPVR</sequence>
<evidence type="ECO:0000256" key="2">
    <source>
        <dbReference type="ARBA" id="ARBA00005917"/>
    </source>
</evidence>
<dbReference type="InterPro" id="IPR041741">
    <property type="entry name" value="SMC3_ABC_euk"/>
</dbReference>
<feature type="region of interest" description="Disordered" evidence="10">
    <location>
        <begin position="409"/>
        <end position="440"/>
    </location>
</feature>
<evidence type="ECO:0000256" key="9">
    <source>
        <dbReference type="SAM" id="Coils"/>
    </source>
</evidence>
<dbReference type="GO" id="GO:0051301">
    <property type="term" value="P:cell division"/>
    <property type="evidence" value="ECO:0007669"/>
    <property type="project" value="UniProtKB-KW"/>
</dbReference>
<dbReference type="OrthoDB" id="431497at2759"/>
<comment type="caution">
    <text evidence="12">The sequence shown here is derived from an EMBL/GenBank/DDBJ whole genome shotgun (WGS) entry which is preliminary data.</text>
</comment>
<dbReference type="SUPFAM" id="SSF57997">
    <property type="entry name" value="Tropomyosin"/>
    <property type="match status" value="1"/>
</dbReference>
<evidence type="ECO:0000256" key="5">
    <source>
        <dbReference type="ARBA" id="ARBA00023054"/>
    </source>
</evidence>
<evidence type="ECO:0000256" key="10">
    <source>
        <dbReference type="SAM" id="MobiDB-lite"/>
    </source>
</evidence>
<dbReference type="GO" id="GO:0007059">
    <property type="term" value="P:chromosome segregation"/>
    <property type="evidence" value="ECO:0007669"/>
    <property type="project" value="UniProtKB-ARBA"/>
</dbReference>
<evidence type="ECO:0000256" key="1">
    <source>
        <dbReference type="ARBA" id="ARBA00004123"/>
    </source>
</evidence>
<dbReference type="InterPro" id="IPR010935">
    <property type="entry name" value="SMC_hinge"/>
</dbReference>
<dbReference type="Gene3D" id="1.20.1060.20">
    <property type="match status" value="1"/>
</dbReference>
<dbReference type="PIRSF" id="PIRSF005719">
    <property type="entry name" value="SMC"/>
    <property type="match status" value="1"/>
</dbReference>
<dbReference type="AlphaFoldDB" id="A0A2T9YEM2"/>
<dbReference type="FunFam" id="3.40.50.300:FF:000370">
    <property type="entry name" value="Structural maintenance of chromosomes 3"/>
    <property type="match status" value="1"/>
</dbReference>
<feature type="compositionally biased region" description="Basic residues" evidence="10">
    <location>
        <begin position="1067"/>
        <end position="1079"/>
    </location>
</feature>
<feature type="coiled-coil region" evidence="9">
    <location>
        <begin position="319"/>
        <end position="356"/>
    </location>
</feature>
<accession>A0A2T9YEM2</accession>
<reference evidence="12 13" key="1">
    <citation type="journal article" date="2018" name="MBio">
        <title>Comparative Genomics Reveals the Core Gene Toolbox for the Fungus-Insect Symbiosis.</title>
        <authorList>
            <person name="Wang Y."/>
            <person name="Stata M."/>
            <person name="Wang W."/>
            <person name="Stajich J.E."/>
            <person name="White M.M."/>
            <person name="Moncalvo J.M."/>
        </authorList>
    </citation>
    <scope>NUCLEOTIDE SEQUENCE [LARGE SCALE GENOMIC DNA]</scope>
    <source>
        <strain evidence="12 13">AUS-77-4</strain>
    </source>
</reference>
<dbReference type="Pfam" id="PF06470">
    <property type="entry name" value="SMC_hinge"/>
    <property type="match status" value="1"/>
</dbReference>
<dbReference type="Gene3D" id="1.20.5.170">
    <property type="match status" value="1"/>
</dbReference>
<organism evidence="12 13">
    <name type="scientific">Furculomyces boomerangus</name>
    <dbReference type="NCBI Taxonomy" id="61424"/>
    <lineage>
        <taxon>Eukaryota</taxon>
        <taxon>Fungi</taxon>
        <taxon>Fungi incertae sedis</taxon>
        <taxon>Zoopagomycota</taxon>
        <taxon>Kickxellomycotina</taxon>
        <taxon>Harpellomycetes</taxon>
        <taxon>Harpellales</taxon>
        <taxon>Harpellaceae</taxon>
        <taxon>Furculomyces</taxon>
    </lineage>
</organism>
<dbReference type="GO" id="GO:0051276">
    <property type="term" value="P:chromosome organization"/>
    <property type="evidence" value="ECO:0007669"/>
    <property type="project" value="InterPro"/>
</dbReference>
<dbReference type="SMART" id="SM00968">
    <property type="entry name" value="SMC_hinge"/>
    <property type="match status" value="1"/>
</dbReference>